<evidence type="ECO:0000256" key="10">
    <source>
        <dbReference type="ARBA" id="ARBA00023004"/>
    </source>
</evidence>
<evidence type="ECO:0000256" key="5">
    <source>
        <dbReference type="ARBA" id="ARBA00022617"/>
    </source>
</evidence>
<gene>
    <name evidence="15" type="ORF">NLI96_g3051</name>
</gene>
<evidence type="ECO:0000256" key="4">
    <source>
        <dbReference type="ARBA" id="ARBA00010617"/>
    </source>
</evidence>
<proteinExistence type="inferred from homology"/>
<dbReference type="PANTHER" id="PTHR46300">
    <property type="entry name" value="P450, PUTATIVE (EUROFUNG)-RELATED-RELATED"/>
    <property type="match status" value="1"/>
</dbReference>
<evidence type="ECO:0000256" key="6">
    <source>
        <dbReference type="ARBA" id="ARBA00022692"/>
    </source>
</evidence>
<dbReference type="GO" id="GO:0004497">
    <property type="term" value="F:monooxygenase activity"/>
    <property type="evidence" value="ECO:0007669"/>
    <property type="project" value="UniProtKB-KW"/>
</dbReference>
<protein>
    <recommendedName>
        <fullName evidence="17">Cytochrome P450</fullName>
    </recommendedName>
</protein>
<comment type="subcellular location">
    <subcellularLocation>
        <location evidence="2">Membrane</location>
        <topology evidence="2">Single-pass membrane protein</topology>
    </subcellularLocation>
</comment>
<dbReference type="Pfam" id="PF00067">
    <property type="entry name" value="p450"/>
    <property type="match status" value="1"/>
</dbReference>
<dbReference type="PRINTS" id="PR00385">
    <property type="entry name" value="P450"/>
</dbReference>
<evidence type="ECO:0000313" key="15">
    <source>
        <dbReference type="EMBL" id="KAJ3488150.1"/>
    </source>
</evidence>
<name>A0AAD5V939_9APHY</name>
<dbReference type="PANTHER" id="PTHR46300:SF7">
    <property type="entry name" value="P450, PUTATIVE (EUROFUNG)-RELATED"/>
    <property type="match status" value="1"/>
</dbReference>
<keyword evidence="8" id="KW-1133">Transmembrane helix</keyword>
<feature type="binding site" description="axial binding residue" evidence="13">
    <location>
        <position position="271"/>
    </location>
    <ligand>
        <name>heme</name>
        <dbReference type="ChEBI" id="CHEBI:30413"/>
    </ligand>
    <ligandPart>
        <name>Fe</name>
        <dbReference type="ChEBI" id="CHEBI:18248"/>
    </ligandPart>
</feature>
<reference evidence="15" key="1">
    <citation type="submission" date="2022-07" db="EMBL/GenBank/DDBJ databases">
        <title>Genome Sequence of Physisporinus lineatus.</title>
        <authorList>
            <person name="Buettner E."/>
        </authorList>
    </citation>
    <scope>NUCLEOTIDE SEQUENCE</scope>
    <source>
        <strain evidence="15">VT162</strain>
    </source>
</reference>
<dbReference type="Gene3D" id="1.10.630.10">
    <property type="entry name" value="Cytochrome P450"/>
    <property type="match status" value="1"/>
</dbReference>
<comment type="pathway">
    <text evidence="3">Secondary metabolite biosynthesis.</text>
</comment>
<evidence type="ECO:0000313" key="16">
    <source>
        <dbReference type="Proteomes" id="UP001212997"/>
    </source>
</evidence>
<dbReference type="GO" id="GO:0005506">
    <property type="term" value="F:iron ion binding"/>
    <property type="evidence" value="ECO:0007669"/>
    <property type="project" value="InterPro"/>
</dbReference>
<dbReference type="GO" id="GO:0016705">
    <property type="term" value="F:oxidoreductase activity, acting on paired donors, with incorporation or reduction of molecular oxygen"/>
    <property type="evidence" value="ECO:0007669"/>
    <property type="project" value="InterPro"/>
</dbReference>
<dbReference type="AlphaFoldDB" id="A0AAD5V939"/>
<dbReference type="PRINTS" id="PR00463">
    <property type="entry name" value="EP450I"/>
</dbReference>
<dbReference type="InterPro" id="IPR050364">
    <property type="entry name" value="Cytochrome_P450_fung"/>
</dbReference>
<dbReference type="EMBL" id="JANAWD010000073">
    <property type="protein sequence ID" value="KAJ3488150.1"/>
    <property type="molecule type" value="Genomic_DNA"/>
</dbReference>
<dbReference type="GO" id="GO:0020037">
    <property type="term" value="F:heme binding"/>
    <property type="evidence" value="ECO:0007669"/>
    <property type="project" value="InterPro"/>
</dbReference>
<evidence type="ECO:0000256" key="1">
    <source>
        <dbReference type="ARBA" id="ARBA00001971"/>
    </source>
</evidence>
<evidence type="ECO:0000256" key="8">
    <source>
        <dbReference type="ARBA" id="ARBA00022989"/>
    </source>
</evidence>
<evidence type="ECO:0000256" key="14">
    <source>
        <dbReference type="RuleBase" id="RU000461"/>
    </source>
</evidence>
<evidence type="ECO:0000256" key="7">
    <source>
        <dbReference type="ARBA" id="ARBA00022723"/>
    </source>
</evidence>
<evidence type="ECO:0000256" key="12">
    <source>
        <dbReference type="ARBA" id="ARBA00023136"/>
    </source>
</evidence>
<keyword evidence="7 13" id="KW-0479">Metal-binding</keyword>
<evidence type="ECO:0000256" key="2">
    <source>
        <dbReference type="ARBA" id="ARBA00004167"/>
    </source>
</evidence>
<keyword evidence="12" id="KW-0472">Membrane</keyword>
<dbReference type="SUPFAM" id="SSF48264">
    <property type="entry name" value="Cytochrome P450"/>
    <property type="match status" value="1"/>
</dbReference>
<keyword evidence="16" id="KW-1185">Reference proteome</keyword>
<dbReference type="Proteomes" id="UP001212997">
    <property type="component" value="Unassembled WGS sequence"/>
</dbReference>
<organism evidence="15 16">
    <name type="scientific">Meripilus lineatus</name>
    <dbReference type="NCBI Taxonomy" id="2056292"/>
    <lineage>
        <taxon>Eukaryota</taxon>
        <taxon>Fungi</taxon>
        <taxon>Dikarya</taxon>
        <taxon>Basidiomycota</taxon>
        <taxon>Agaricomycotina</taxon>
        <taxon>Agaricomycetes</taxon>
        <taxon>Polyporales</taxon>
        <taxon>Meripilaceae</taxon>
        <taxon>Meripilus</taxon>
    </lineage>
</organism>
<evidence type="ECO:0000256" key="3">
    <source>
        <dbReference type="ARBA" id="ARBA00005179"/>
    </source>
</evidence>
<dbReference type="InterPro" id="IPR001128">
    <property type="entry name" value="Cyt_P450"/>
</dbReference>
<comment type="caution">
    <text evidence="15">The sequence shown here is derived from an EMBL/GenBank/DDBJ whole genome shotgun (WGS) entry which is preliminary data.</text>
</comment>
<sequence length="387" mass="43495">MARTHQSQYARAQRHSRKRVVEHATIRSMISLSILLYTSSEDTEDEEVALLIVRHYPAWLPGGGFKADALRARQLIRRMIEEPYQTVNNQLARGVARPSITSNLIEEAERNGGLKNVGALIEGATAALFAGGTETTDTIFMVFILVMIRHPEVFTHAQNEIDRVVGNDRLPDLEDRESLPYLNAVISELYRFHPPLPLGIPHALNKDDDYKGYHIPGGSMVTPNIWAMSRNEEIYPDPEDFRPERFLAHNEREKGTTNPRDFVFGFGRRICPGLCLAEDNIFLVTSRLIATMDIKKAKDAFGNEITPPCEFQSGFARSVHAICSSPCSWPDEWYAGDIVVAKPSRIISALDRAEQGTWSRKLQDSASRKQRTGLSDSKYDLVLSSVV</sequence>
<keyword evidence="6" id="KW-0812">Transmembrane</keyword>
<dbReference type="PROSITE" id="PS00086">
    <property type="entry name" value="CYTOCHROME_P450"/>
    <property type="match status" value="1"/>
</dbReference>
<evidence type="ECO:0000256" key="9">
    <source>
        <dbReference type="ARBA" id="ARBA00023002"/>
    </source>
</evidence>
<keyword evidence="9 14" id="KW-0560">Oxidoreductase</keyword>
<keyword evidence="5 13" id="KW-0349">Heme</keyword>
<dbReference type="GO" id="GO:0016020">
    <property type="term" value="C:membrane"/>
    <property type="evidence" value="ECO:0007669"/>
    <property type="project" value="UniProtKB-SubCell"/>
</dbReference>
<comment type="cofactor">
    <cofactor evidence="1 13">
        <name>heme</name>
        <dbReference type="ChEBI" id="CHEBI:30413"/>
    </cofactor>
</comment>
<dbReference type="InterPro" id="IPR036396">
    <property type="entry name" value="Cyt_P450_sf"/>
</dbReference>
<keyword evidence="11 14" id="KW-0503">Monooxygenase</keyword>
<evidence type="ECO:0000256" key="13">
    <source>
        <dbReference type="PIRSR" id="PIRSR602401-1"/>
    </source>
</evidence>
<dbReference type="InterPro" id="IPR017972">
    <property type="entry name" value="Cyt_P450_CS"/>
</dbReference>
<dbReference type="InterPro" id="IPR002401">
    <property type="entry name" value="Cyt_P450_E_grp-I"/>
</dbReference>
<evidence type="ECO:0008006" key="17">
    <source>
        <dbReference type="Google" id="ProtNLM"/>
    </source>
</evidence>
<keyword evidence="10 13" id="KW-0408">Iron</keyword>
<evidence type="ECO:0000256" key="11">
    <source>
        <dbReference type="ARBA" id="ARBA00023033"/>
    </source>
</evidence>
<accession>A0AAD5V939</accession>
<comment type="similarity">
    <text evidence="4 14">Belongs to the cytochrome P450 family.</text>
</comment>